<dbReference type="SUPFAM" id="SSF46689">
    <property type="entry name" value="Homeodomain-like"/>
    <property type="match status" value="1"/>
</dbReference>
<feature type="non-terminal residue" evidence="1">
    <location>
        <position position="1"/>
    </location>
</feature>
<accession>A0A383C4W4</accession>
<feature type="non-terminal residue" evidence="1">
    <location>
        <position position="124"/>
    </location>
</feature>
<dbReference type="InterPro" id="IPR009057">
    <property type="entry name" value="Homeodomain-like_sf"/>
</dbReference>
<name>A0A383C4W4_9ZZZZ</name>
<evidence type="ECO:0008006" key="2">
    <source>
        <dbReference type="Google" id="ProtNLM"/>
    </source>
</evidence>
<sequence length="124" mass="13556">VTKKNQTPRKKPDPPSQIIDTALTLAVSRGWAHLSVSDIAIAAAVPIDEALTLFPTKRAILDAFQGRIDQAVVENTDLNSLDAGMRDRLFDILIRRLEALTPWKEGIAAITRDTLSDPLASFHG</sequence>
<dbReference type="AlphaFoldDB" id="A0A383C4W4"/>
<evidence type="ECO:0000313" key="1">
    <source>
        <dbReference type="EMBL" id="SVE27232.1"/>
    </source>
</evidence>
<dbReference type="EMBL" id="UINC01205864">
    <property type="protein sequence ID" value="SVE27232.1"/>
    <property type="molecule type" value="Genomic_DNA"/>
</dbReference>
<organism evidence="1">
    <name type="scientific">marine metagenome</name>
    <dbReference type="NCBI Taxonomy" id="408172"/>
    <lineage>
        <taxon>unclassified sequences</taxon>
        <taxon>metagenomes</taxon>
        <taxon>ecological metagenomes</taxon>
    </lineage>
</organism>
<dbReference type="Gene3D" id="1.10.357.10">
    <property type="entry name" value="Tetracycline Repressor, domain 2"/>
    <property type="match status" value="1"/>
</dbReference>
<gene>
    <name evidence="1" type="ORF">METZ01_LOCUS480086</name>
</gene>
<reference evidence="1" key="1">
    <citation type="submission" date="2018-05" db="EMBL/GenBank/DDBJ databases">
        <authorList>
            <person name="Lanie J.A."/>
            <person name="Ng W.-L."/>
            <person name="Kazmierczak K.M."/>
            <person name="Andrzejewski T.M."/>
            <person name="Davidsen T.M."/>
            <person name="Wayne K.J."/>
            <person name="Tettelin H."/>
            <person name="Glass J.I."/>
            <person name="Rusch D."/>
            <person name="Podicherti R."/>
            <person name="Tsui H.-C.T."/>
            <person name="Winkler M.E."/>
        </authorList>
    </citation>
    <scope>NUCLEOTIDE SEQUENCE</scope>
</reference>
<protein>
    <recommendedName>
        <fullName evidence="2">HTH tetR-type domain-containing protein</fullName>
    </recommendedName>
</protein>
<proteinExistence type="predicted"/>